<keyword evidence="5 7" id="KW-1133">Transmembrane helix</keyword>
<evidence type="ECO:0000256" key="6">
    <source>
        <dbReference type="ARBA" id="ARBA00023136"/>
    </source>
</evidence>
<feature type="transmembrane region" description="Helical" evidence="7">
    <location>
        <begin position="335"/>
        <end position="356"/>
    </location>
</feature>
<keyword evidence="9" id="KW-1185">Reference proteome</keyword>
<dbReference type="GO" id="GO:0005886">
    <property type="term" value="C:plasma membrane"/>
    <property type="evidence" value="ECO:0007669"/>
    <property type="project" value="UniProtKB-SubCell"/>
</dbReference>
<proteinExistence type="inferred from homology"/>
<accession>A0A085TZI3</accession>
<dbReference type="PANTHER" id="PTHR34856">
    <property type="entry name" value="PROTEIN NRFD"/>
    <property type="match status" value="1"/>
</dbReference>
<dbReference type="InterPro" id="IPR005614">
    <property type="entry name" value="NrfD-like"/>
</dbReference>
<comment type="similarity">
    <text evidence="2">Belongs to the NrfD family.</text>
</comment>
<feature type="transmembrane region" description="Helical" evidence="7">
    <location>
        <begin position="53"/>
        <end position="71"/>
    </location>
</feature>
<feature type="transmembrane region" description="Helical" evidence="7">
    <location>
        <begin position="91"/>
        <end position="114"/>
    </location>
</feature>
<evidence type="ECO:0000256" key="7">
    <source>
        <dbReference type="SAM" id="Phobius"/>
    </source>
</evidence>
<comment type="caution">
    <text evidence="8">The sequence shown here is derived from an EMBL/GenBank/DDBJ whole genome shotgun (WGS) entry which is preliminary data.</text>
</comment>
<feature type="transmembrane region" description="Helical" evidence="7">
    <location>
        <begin position="185"/>
        <end position="205"/>
    </location>
</feature>
<keyword evidence="3" id="KW-1003">Cell membrane</keyword>
<keyword evidence="4 7" id="KW-0812">Transmembrane</keyword>
<dbReference type="Proteomes" id="UP000028607">
    <property type="component" value="Unassembled WGS sequence"/>
</dbReference>
<name>A0A085TZI3_9RHOB</name>
<reference evidence="9" key="1">
    <citation type="submission" date="2013-04" db="EMBL/GenBank/DDBJ databases">
        <title>Thioclava sp. 13D2W-2 Genome Sequencing.</title>
        <authorList>
            <person name="Lai Q."/>
            <person name="Li G."/>
            <person name="Shao Z."/>
        </authorList>
    </citation>
    <scope>NUCLEOTIDE SEQUENCE [LARGE SCALE GENOMIC DNA]</scope>
    <source>
        <strain evidence="9">13D2W-2</strain>
    </source>
</reference>
<dbReference type="RefSeq" id="WP_081874871.1">
    <property type="nucleotide sequence ID" value="NZ_AQRC01000003.1"/>
</dbReference>
<feature type="transmembrane region" description="Helical" evidence="7">
    <location>
        <begin position="263"/>
        <end position="285"/>
    </location>
</feature>
<dbReference type="AlphaFoldDB" id="A0A085TZI3"/>
<feature type="transmembrane region" description="Helical" evidence="7">
    <location>
        <begin position="145"/>
        <end position="165"/>
    </location>
</feature>
<dbReference type="PANTHER" id="PTHR34856:SF2">
    <property type="entry name" value="PROTEIN NRFD"/>
    <property type="match status" value="1"/>
</dbReference>
<evidence type="ECO:0000256" key="4">
    <source>
        <dbReference type="ARBA" id="ARBA00022692"/>
    </source>
</evidence>
<feature type="transmembrane region" description="Helical" evidence="7">
    <location>
        <begin position="20"/>
        <end position="41"/>
    </location>
</feature>
<evidence type="ECO:0000313" key="8">
    <source>
        <dbReference type="EMBL" id="KFE36130.1"/>
    </source>
</evidence>
<sequence length="381" mass="41615">MQSIELIAPRYGIAWYPWAVQYFFLIALSYASLWLAVPGVIFGRENWKAAGRLALLGAVSTAIVAPITLLADLHQPMRFWHFYAYPNPTSWMALGSFFLPLYVGAVVVLGWLVWRNPMRAHANAGGVQGWLARIVPLGQWETPRWAVVLVGLAAVVFSLGVMIYTGAEVAILKARPLWHTEYLPAMFLITGLIGAAGLVVVLNRFSGLRHPRAGDQMLTVILVSLVLAGLVVAGWLAQGLTMNEGSVAAAIDSVRNNPDWRGLAYWNVVVGVVLFLGAGLMEIFGSLRGTRWILGLLALHVAWMFRWTVLMEVQTVARNSAGFQHYAIDPGSQGILGIVGSFGLWLAVVLIINMFVPWRTALGGRDEAEIPSAVQGEPNYG</sequence>
<evidence type="ECO:0000256" key="3">
    <source>
        <dbReference type="ARBA" id="ARBA00022475"/>
    </source>
</evidence>
<evidence type="ECO:0000313" key="9">
    <source>
        <dbReference type="Proteomes" id="UP000028607"/>
    </source>
</evidence>
<reference evidence="8 9" key="2">
    <citation type="journal article" date="2015" name="Antonie Van Leeuwenhoek">
        <title>Thioclava indica sp. nov., isolated from surface seawater of the Indian Ocean.</title>
        <authorList>
            <person name="Liu Y."/>
            <person name="Lai Q."/>
            <person name="Du J."/>
            <person name="Xu H."/>
            <person name="Jiang L."/>
            <person name="Shao Z."/>
        </authorList>
    </citation>
    <scope>NUCLEOTIDE SEQUENCE [LARGE SCALE GENOMIC DNA]</scope>
    <source>
        <strain evidence="8 9">13D2W-2</strain>
    </source>
</reference>
<protein>
    <submittedName>
        <fullName evidence="8">Tetrathionate reductase subunit C</fullName>
    </submittedName>
</protein>
<evidence type="ECO:0000256" key="1">
    <source>
        <dbReference type="ARBA" id="ARBA00004651"/>
    </source>
</evidence>
<dbReference type="eggNOG" id="COG5557">
    <property type="taxonomic scope" value="Bacteria"/>
</dbReference>
<dbReference type="Gene3D" id="1.20.1630.10">
    <property type="entry name" value="Formate dehydrogenase/DMSO reductase domain"/>
    <property type="match status" value="1"/>
</dbReference>
<evidence type="ECO:0000256" key="5">
    <source>
        <dbReference type="ARBA" id="ARBA00022989"/>
    </source>
</evidence>
<dbReference type="Pfam" id="PF03916">
    <property type="entry name" value="NrfD"/>
    <property type="match status" value="1"/>
</dbReference>
<dbReference type="STRING" id="1317124.DW2_05855"/>
<evidence type="ECO:0000256" key="2">
    <source>
        <dbReference type="ARBA" id="ARBA00008929"/>
    </source>
</evidence>
<comment type="subcellular location">
    <subcellularLocation>
        <location evidence="1">Cell membrane</location>
        <topology evidence="1">Multi-pass membrane protein</topology>
    </subcellularLocation>
</comment>
<dbReference type="OrthoDB" id="9770779at2"/>
<organism evidence="8 9">
    <name type="scientific">Thioclava atlantica</name>
    <dbReference type="NCBI Taxonomy" id="1317124"/>
    <lineage>
        <taxon>Bacteria</taxon>
        <taxon>Pseudomonadati</taxon>
        <taxon>Pseudomonadota</taxon>
        <taxon>Alphaproteobacteria</taxon>
        <taxon>Rhodobacterales</taxon>
        <taxon>Paracoccaceae</taxon>
        <taxon>Thioclava</taxon>
    </lineage>
</organism>
<dbReference type="PATRIC" id="fig|1317124.6.peg.1193"/>
<keyword evidence="6 7" id="KW-0472">Membrane</keyword>
<feature type="transmembrane region" description="Helical" evidence="7">
    <location>
        <begin position="292"/>
        <end position="309"/>
    </location>
</feature>
<feature type="transmembrane region" description="Helical" evidence="7">
    <location>
        <begin position="217"/>
        <end position="237"/>
    </location>
</feature>
<dbReference type="EMBL" id="AQRC01000003">
    <property type="protein sequence ID" value="KFE36130.1"/>
    <property type="molecule type" value="Genomic_DNA"/>
</dbReference>
<dbReference type="InterPro" id="IPR052049">
    <property type="entry name" value="Electron_transfer_protein"/>
</dbReference>
<gene>
    <name evidence="8" type="ORF">DW2_05855</name>
</gene>